<organism evidence="3 4">
    <name type="scientific">Phenylobacterium conjunctum</name>
    <dbReference type="NCBI Taxonomy" id="1298959"/>
    <lineage>
        <taxon>Bacteria</taxon>
        <taxon>Pseudomonadati</taxon>
        <taxon>Pseudomonadota</taxon>
        <taxon>Alphaproteobacteria</taxon>
        <taxon>Caulobacterales</taxon>
        <taxon>Caulobacteraceae</taxon>
        <taxon>Phenylobacterium</taxon>
    </lineage>
</organism>
<dbReference type="Proteomes" id="UP001597216">
    <property type="component" value="Unassembled WGS sequence"/>
</dbReference>
<keyword evidence="4" id="KW-1185">Reference proteome</keyword>
<evidence type="ECO:0000313" key="4">
    <source>
        <dbReference type="Proteomes" id="UP001597216"/>
    </source>
</evidence>
<comment type="subcellular location">
    <subcellularLocation>
        <location evidence="1">Cell outer membrane</location>
        <topology evidence="1">Multi-pass membrane protein</topology>
    </subcellularLocation>
</comment>
<dbReference type="Gene3D" id="2.170.130.10">
    <property type="entry name" value="TonB-dependent receptor, plug domain"/>
    <property type="match status" value="1"/>
</dbReference>
<keyword evidence="1" id="KW-0812">Transmembrane</keyword>
<dbReference type="RefSeq" id="WP_377354844.1">
    <property type="nucleotide sequence ID" value="NZ_JBHTLQ010000094.1"/>
</dbReference>
<dbReference type="InterPro" id="IPR039426">
    <property type="entry name" value="TonB-dep_rcpt-like"/>
</dbReference>
<keyword evidence="1" id="KW-0998">Cell outer membrane</keyword>
<dbReference type="PANTHER" id="PTHR30069:SF39">
    <property type="entry name" value="BLL6183 PROTEIN"/>
    <property type="match status" value="1"/>
</dbReference>
<gene>
    <name evidence="3" type="ORF">ACFQ27_20265</name>
</gene>
<keyword evidence="1" id="KW-1134">Transmembrane beta strand</keyword>
<dbReference type="Pfam" id="PF07715">
    <property type="entry name" value="Plug"/>
    <property type="match status" value="1"/>
</dbReference>
<dbReference type="SUPFAM" id="SSF56935">
    <property type="entry name" value="Porins"/>
    <property type="match status" value="1"/>
</dbReference>
<keyword evidence="1" id="KW-0472">Membrane</keyword>
<dbReference type="InterPro" id="IPR012910">
    <property type="entry name" value="Plug_dom"/>
</dbReference>
<keyword evidence="3" id="KW-0675">Receptor</keyword>
<accession>A0ABW3T723</accession>
<feature type="domain" description="TonB-dependent receptor plug" evidence="2">
    <location>
        <begin position="33"/>
        <end position="138"/>
    </location>
</feature>
<dbReference type="PROSITE" id="PS52016">
    <property type="entry name" value="TONB_DEPENDENT_REC_3"/>
    <property type="match status" value="1"/>
</dbReference>
<reference evidence="4" key="1">
    <citation type="journal article" date="2019" name="Int. J. Syst. Evol. Microbiol.">
        <title>The Global Catalogue of Microorganisms (GCM) 10K type strain sequencing project: providing services to taxonomists for standard genome sequencing and annotation.</title>
        <authorList>
            <consortium name="The Broad Institute Genomics Platform"/>
            <consortium name="The Broad Institute Genome Sequencing Center for Infectious Disease"/>
            <person name="Wu L."/>
            <person name="Ma J."/>
        </authorList>
    </citation>
    <scope>NUCLEOTIDE SEQUENCE [LARGE SCALE GENOMIC DNA]</scope>
    <source>
        <strain evidence="4">CCUG 55074</strain>
    </source>
</reference>
<comment type="caution">
    <text evidence="3">The sequence shown here is derived from an EMBL/GenBank/DDBJ whole genome shotgun (WGS) entry which is preliminary data.</text>
</comment>
<sequence length="210" mass="20970">MSDLPPPPPAPEVEVVVVHAPRLPPLGGEAVFAVQQLDAGQLKTAPRLDAALKQAPGVSLFRRTGSEAANPTIQGLSLRGVAPSGAGRALVTLDGAPVNDPFGGWVIWSALPSEGLESATLVRGAGAGPYGAGALTGVVALEERAGRDGLQALDVSAGERGSARGVAAFGTRQLLVTLGAETSDGYVPVRGAAAGAADQPTDLESWTAAA</sequence>
<keyword evidence="1" id="KW-0813">Transport</keyword>
<proteinExistence type="inferred from homology"/>
<dbReference type="PANTHER" id="PTHR30069">
    <property type="entry name" value="TONB-DEPENDENT OUTER MEMBRANE RECEPTOR"/>
    <property type="match status" value="1"/>
</dbReference>
<comment type="similarity">
    <text evidence="1">Belongs to the TonB-dependent receptor family.</text>
</comment>
<name>A0ABW3T723_9CAUL</name>
<evidence type="ECO:0000259" key="2">
    <source>
        <dbReference type="Pfam" id="PF07715"/>
    </source>
</evidence>
<dbReference type="EMBL" id="JBHTLQ010000094">
    <property type="protein sequence ID" value="MFD1192934.1"/>
    <property type="molecule type" value="Genomic_DNA"/>
</dbReference>
<evidence type="ECO:0000256" key="1">
    <source>
        <dbReference type="PROSITE-ProRule" id="PRU01360"/>
    </source>
</evidence>
<feature type="non-terminal residue" evidence="3">
    <location>
        <position position="210"/>
    </location>
</feature>
<protein>
    <submittedName>
        <fullName evidence="3">TonB-dependent receptor</fullName>
    </submittedName>
</protein>
<evidence type="ECO:0000313" key="3">
    <source>
        <dbReference type="EMBL" id="MFD1192934.1"/>
    </source>
</evidence>
<dbReference type="InterPro" id="IPR037066">
    <property type="entry name" value="Plug_dom_sf"/>
</dbReference>